<dbReference type="VEuPathDB" id="FungiDB:TSTA_039090"/>
<dbReference type="PANTHER" id="PTHR47660:SF2">
    <property type="entry name" value="TRANSCRIPTION FACTOR WITH C2H2 AND ZN(2)-CYS(6) DNA BINDING DOMAIN (EUROFUNG)"/>
    <property type="match status" value="1"/>
</dbReference>
<dbReference type="EMBL" id="EQ962654">
    <property type="protein sequence ID" value="EED20705.1"/>
    <property type="molecule type" value="Genomic_DNA"/>
</dbReference>
<accession>B8M3W2</accession>
<dbReference type="AlphaFoldDB" id="B8M3W2"/>
<dbReference type="OrthoDB" id="4225813at2759"/>
<dbReference type="CDD" id="cd12148">
    <property type="entry name" value="fungal_TF_MHR"/>
    <property type="match status" value="1"/>
</dbReference>
<evidence type="ECO:0000256" key="3">
    <source>
        <dbReference type="ARBA" id="ARBA00023015"/>
    </source>
</evidence>
<keyword evidence="1" id="KW-0479">Metal-binding</keyword>
<dbReference type="Pfam" id="PF04082">
    <property type="entry name" value="Fungal_trans"/>
    <property type="match status" value="1"/>
</dbReference>
<dbReference type="STRING" id="441959.B8M3W2"/>
<dbReference type="OMA" id="YGYCSGD"/>
<sequence length="643" mass="72144">MNLGSGGLDWLDFQLQEPILQQEQSLMTSTPHSIIPLMDPILGNNQMYGSNTAGLTIHDRGDNGGNFTNVNIPASQQWPFDQNRERFPPRCRLPPLRDILHGSVTSVYGKNMDTLQEIVQLLSVPYIPKLDNSSYVGSRLAAFNLLQEAIGSFFAGFHPILPIIHVPTWNLFKYPTVLLASMACIGAMLQEDQGSSDVSNAFSEICTRMIFWLACSDSNSYSDLSYLSASCLHQIFSLGSGNRQLYQDADRSRGALIGGLRGMGLLTSRVSIEAEKADLQASIYTNTTDVQAEWRQWIDREREKRVTWASFEYDCSLATLTGRRGAVDLGELPYTFPCAESLWEAQSAQAWKTLSIHSCFGISVTSVLERVMTRRSVPATLSSWGKRLCSQIIGRLLWDMKQLEVAYLSKALRLPSLVSVQQQAKFALLEGFENLGRSIGSPGSSKELIDNNISQLIVHYCNLYSSDDVMELVVYIVRNVATTSHNQTNIQLIEAAKHRLRAKFSNDASRTRKLVWHAAQILAIANQYLVSAPCEILRIFMGSIFLMAFSKYSTCPSYFELDKNDLPYVKLDEIQNTIGCQTPLISDWIRHGGPAYIADVDDIYSEKFSSHISIRTQALLQRIEYWGLSRKFVRILQIFETTG</sequence>
<organism evidence="7 8">
    <name type="scientific">Talaromyces stipitatus (strain ATCC 10500 / CBS 375.48 / QM 6759 / NRRL 1006)</name>
    <name type="common">Penicillium stipitatum</name>
    <dbReference type="NCBI Taxonomy" id="441959"/>
    <lineage>
        <taxon>Eukaryota</taxon>
        <taxon>Fungi</taxon>
        <taxon>Dikarya</taxon>
        <taxon>Ascomycota</taxon>
        <taxon>Pezizomycotina</taxon>
        <taxon>Eurotiomycetes</taxon>
        <taxon>Eurotiomycetidae</taxon>
        <taxon>Eurotiales</taxon>
        <taxon>Trichocomaceae</taxon>
        <taxon>Talaromyces</taxon>
        <taxon>Talaromyces sect. Talaromyces</taxon>
    </lineage>
</organism>
<dbReference type="GO" id="GO:0003677">
    <property type="term" value="F:DNA binding"/>
    <property type="evidence" value="ECO:0007669"/>
    <property type="project" value="InterPro"/>
</dbReference>
<dbReference type="PANTHER" id="PTHR47660">
    <property type="entry name" value="TRANSCRIPTION FACTOR WITH C2H2 AND ZN(2)-CYS(6) DNA BINDING DOMAIN (EUROFUNG)-RELATED-RELATED"/>
    <property type="match status" value="1"/>
</dbReference>
<evidence type="ECO:0000259" key="6">
    <source>
        <dbReference type="Pfam" id="PF04082"/>
    </source>
</evidence>
<dbReference type="eggNOG" id="KOG1721">
    <property type="taxonomic scope" value="Eukaryota"/>
</dbReference>
<name>B8M3W2_TALSN</name>
<keyword evidence="8" id="KW-1185">Reference proteome</keyword>
<dbReference type="Proteomes" id="UP000001745">
    <property type="component" value="Unassembled WGS sequence"/>
</dbReference>
<reference evidence="8" key="1">
    <citation type="journal article" date="2015" name="Genome Announc.">
        <title>Genome sequence of the AIDS-associated pathogen Penicillium marneffei (ATCC18224) and its near taxonomic relative Talaromyces stipitatus (ATCC10500).</title>
        <authorList>
            <person name="Nierman W.C."/>
            <person name="Fedorova-Abrams N.D."/>
            <person name="Andrianopoulos A."/>
        </authorList>
    </citation>
    <scope>NUCLEOTIDE SEQUENCE [LARGE SCALE GENOMIC DNA]</scope>
    <source>
        <strain evidence="8">ATCC 10500 / CBS 375.48 / QM 6759 / NRRL 1006</strain>
    </source>
</reference>
<dbReference type="GO" id="GO:0006351">
    <property type="term" value="P:DNA-templated transcription"/>
    <property type="evidence" value="ECO:0007669"/>
    <property type="project" value="InterPro"/>
</dbReference>
<proteinExistence type="predicted"/>
<evidence type="ECO:0000256" key="2">
    <source>
        <dbReference type="ARBA" id="ARBA00022833"/>
    </source>
</evidence>
<evidence type="ECO:0000256" key="1">
    <source>
        <dbReference type="ARBA" id="ARBA00022723"/>
    </source>
</evidence>
<evidence type="ECO:0000313" key="8">
    <source>
        <dbReference type="Proteomes" id="UP000001745"/>
    </source>
</evidence>
<feature type="domain" description="Xylanolytic transcriptional activator regulatory" evidence="6">
    <location>
        <begin position="150"/>
        <end position="409"/>
    </location>
</feature>
<dbReference type="RefSeq" id="XP_002481139.1">
    <property type="nucleotide sequence ID" value="XM_002481094.1"/>
</dbReference>
<dbReference type="HOGENOM" id="CLU_009184_2_0_1"/>
<evidence type="ECO:0000313" key="7">
    <source>
        <dbReference type="EMBL" id="EED20705.1"/>
    </source>
</evidence>
<protein>
    <recommendedName>
        <fullName evidence="6">Xylanolytic transcriptional activator regulatory domain-containing protein</fullName>
    </recommendedName>
</protein>
<dbReference type="PhylomeDB" id="B8M3W2"/>
<keyword evidence="5" id="KW-0539">Nucleus</keyword>
<dbReference type="InterPro" id="IPR007219">
    <property type="entry name" value="XnlR_reg_dom"/>
</dbReference>
<evidence type="ECO:0000256" key="5">
    <source>
        <dbReference type="ARBA" id="ARBA00023242"/>
    </source>
</evidence>
<keyword evidence="4" id="KW-0804">Transcription</keyword>
<gene>
    <name evidence="7" type="ORF">TSTA_039090</name>
</gene>
<dbReference type="InParanoid" id="B8M3W2"/>
<keyword evidence="3" id="KW-0805">Transcription regulation</keyword>
<keyword evidence="2" id="KW-0862">Zinc</keyword>
<evidence type="ECO:0000256" key="4">
    <source>
        <dbReference type="ARBA" id="ARBA00023163"/>
    </source>
</evidence>
<dbReference type="GO" id="GO:0008270">
    <property type="term" value="F:zinc ion binding"/>
    <property type="evidence" value="ECO:0007669"/>
    <property type="project" value="InterPro"/>
</dbReference>
<dbReference type="GeneID" id="8109247"/>